<dbReference type="Pfam" id="PF01738">
    <property type="entry name" value="DLH"/>
    <property type="match status" value="1"/>
</dbReference>
<dbReference type="SUPFAM" id="SSF53474">
    <property type="entry name" value="alpha/beta-Hydrolases"/>
    <property type="match status" value="1"/>
</dbReference>
<gene>
    <name evidence="2" type="ORF">SDC9_53139</name>
</gene>
<dbReference type="EMBL" id="VSSQ01001270">
    <property type="protein sequence ID" value="MPM06836.1"/>
    <property type="molecule type" value="Genomic_DNA"/>
</dbReference>
<dbReference type="InterPro" id="IPR029058">
    <property type="entry name" value="AB_hydrolase_fold"/>
</dbReference>
<dbReference type="InterPro" id="IPR002925">
    <property type="entry name" value="Dienelactn_hydro"/>
</dbReference>
<comment type="caution">
    <text evidence="2">The sequence shown here is derived from an EMBL/GenBank/DDBJ whole genome shotgun (WGS) entry which is preliminary data.</text>
</comment>
<dbReference type="PANTHER" id="PTHR46623:SF6">
    <property type="entry name" value="ALPHA_BETA-HYDROLASES SUPERFAMILY PROTEIN"/>
    <property type="match status" value="1"/>
</dbReference>
<feature type="domain" description="Dienelactone hydrolase" evidence="1">
    <location>
        <begin position="6"/>
        <end position="189"/>
    </location>
</feature>
<dbReference type="GO" id="GO:0016787">
    <property type="term" value="F:hydrolase activity"/>
    <property type="evidence" value="ECO:0007669"/>
    <property type="project" value="InterPro"/>
</dbReference>
<dbReference type="PANTHER" id="PTHR46623">
    <property type="entry name" value="CARBOXYMETHYLENEBUTENOLIDASE-RELATED"/>
    <property type="match status" value="1"/>
</dbReference>
<reference evidence="2" key="1">
    <citation type="submission" date="2019-08" db="EMBL/GenBank/DDBJ databases">
        <authorList>
            <person name="Kucharzyk K."/>
            <person name="Murdoch R.W."/>
            <person name="Higgins S."/>
            <person name="Loffler F."/>
        </authorList>
    </citation>
    <scope>NUCLEOTIDE SEQUENCE</scope>
</reference>
<evidence type="ECO:0000259" key="1">
    <source>
        <dbReference type="Pfam" id="PF01738"/>
    </source>
</evidence>
<organism evidence="2">
    <name type="scientific">bioreactor metagenome</name>
    <dbReference type="NCBI Taxonomy" id="1076179"/>
    <lineage>
        <taxon>unclassified sequences</taxon>
        <taxon>metagenomes</taxon>
        <taxon>ecological metagenomes</taxon>
    </lineage>
</organism>
<evidence type="ECO:0000313" key="2">
    <source>
        <dbReference type="EMBL" id="MPM06836.1"/>
    </source>
</evidence>
<sequence>MVLDSKSEKRKDAMILLHEIYGVNQFIQEQSKKFVEDGYDVFCPNMIDRDSFSYEESIEAYDFFMNNVGFDVYKEISNLVKELKDKYDNVFIIGFSAGATIAWRCSENSLCSGIVACYGSRIRDYANTNPSCPTLLIFAKKDSFDVHALTCQLQDKKHVSILECDAQHGFLDPYSKHYNNTQSRLAEEAIACVINECK</sequence>
<proteinExistence type="predicted"/>
<dbReference type="AlphaFoldDB" id="A0A644WSF3"/>
<protein>
    <recommendedName>
        <fullName evidence="1">Dienelactone hydrolase domain-containing protein</fullName>
    </recommendedName>
</protein>
<dbReference type="InterPro" id="IPR051049">
    <property type="entry name" value="Dienelactone_hydrolase-like"/>
</dbReference>
<dbReference type="Gene3D" id="3.40.50.1820">
    <property type="entry name" value="alpha/beta hydrolase"/>
    <property type="match status" value="1"/>
</dbReference>
<name>A0A644WSF3_9ZZZZ</name>
<accession>A0A644WSF3</accession>